<evidence type="ECO:0000256" key="2">
    <source>
        <dbReference type="PROSITE-ProRule" id="PRU00335"/>
    </source>
</evidence>
<gene>
    <name evidence="4" type="ORF">DDQ50_02250</name>
</gene>
<dbReference type="AlphaFoldDB" id="A0A2V1HUJ4"/>
<dbReference type="RefSeq" id="WP_116755098.1">
    <property type="nucleotide sequence ID" value="NZ_JBHUEX010000001.1"/>
</dbReference>
<dbReference type="GO" id="GO:0003700">
    <property type="term" value="F:DNA-binding transcription factor activity"/>
    <property type="evidence" value="ECO:0007669"/>
    <property type="project" value="TreeGrafter"/>
</dbReference>
<evidence type="ECO:0000259" key="3">
    <source>
        <dbReference type="PROSITE" id="PS50977"/>
    </source>
</evidence>
<comment type="caution">
    <text evidence="4">The sequence shown here is derived from an EMBL/GenBank/DDBJ whole genome shotgun (WGS) entry which is preliminary data.</text>
</comment>
<dbReference type="PANTHER" id="PTHR30055:SF209">
    <property type="entry name" value="POSSIBLE TRANSCRIPTIONAL REGULATORY PROTEIN (PROBABLY TETR-FAMILY)"/>
    <property type="match status" value="1"/>
</dbReference>
<keyword evidence="5" id="KW-1185">Reference proteome</keyword>
<evidence type="ECO:0000256" key="1">
    <source>
        <dbReference type="ARBA" id="ARBA00023125"/>
    </source>
</evidence>
<reference evidence="4 5" key="1">
    <citation type="submission" date="2018-05" db="EMBL/GenBank/DDBJ databases">
        <title>Amnibacterium sp. M8JJ-5, whole genome shotgun sequence.</title>
        <authorList>
            <person name="Tuo L."/>
        </authorList>
    </citation>
    <scope>NUCLEOTIDE SEQUENCE [LARGE SCALE GENOMIC DNA]</scope>
    <source>
        <strain evidence="4 5">M8JJ-5</strain>
    </source>
</reference>
<protein>
    <submittedName>
        <fullName evidence="4">TetR family transcriptional regulator</fullName>
    </submittedName>
</protein>
<dbReference type="SUPFAM" id="SSF46689">
    <property type="entry name" value="Homeodomain-like"/>
    <property type="match status" value="1"/>
</dbReference>
<sequence length="210" mass="22340">MPSSSTRAPRRDAAQNRESILTAARAVLASNPEAPLEDIVSAAGLTRRAFYGHFASRDELRVELARSGAQRVASAVADAERDDTRITLALVGLRMWDEVGDVRLLAQTAVRGPLLGELAAPLAPVRALLLRTVERGVTAGEIRTDIEPATLARLLEASAIAVLEEAAQTGIDGEGARRLVVRSVLSISGMSWQEIESLLAQTAELREGAA</sequence>
<dbReference type="GO" id="GO:0000976">
    <property type="term" value="F:transcription cis-regulatory region binding"/>
    <property type="evidence" value="ECO:0007669"/>
    <property type="project" value="TreeGrafter"/>
</dbReference>
<organism evidence="4 5">
    <name type="scientific">Amnibacterium flavum</name>
    <dbReference type="NCBI Taxonomy" id="2173173"/>
    <lineage>
        <taxon>Bacteria</taxon>
        <taxon>Bacillati</taxon>
        <taxon>Actinomycetota</taxon>
        <taxon>Actinomycetes</taxon>
        <taxon>Micrococcales</taxon>
        <taxon>Microbacteriaceae</taxon>
        <taxon>Amnibacterium</taxon>
    </lineage>
</organism>
<feature type="DNA-binding region" description="H-T-H motif" evidence="2">
    <location>
        <begin position="35"/>
        <end position="54"/>
    </location>
</feature>
<accession>A0A2V1HUJ4</accession>
<keyword evidence="1 2" id="KW-0238">DNA-binding</keyword>
<dbReference type="EMBL" id="QEOP01000001">
    <property type="protein sequence ID" value="PVZ95362.1"/>
    <property type="molecule type" value="Genomic_DNA"/>
</dbReference>
<dbReference type="InterPro" id="IPR036271">
    <property type="entry name" value="Tet_transcr_reg_TetR-rel_C_sf"/>
</dbReference>
<dbReference type="PANTHER" id="PTHR30055">
    <property type="entry name" value="HTH-TYPE TRANSCRIPTIONAL REGULATOR RUTR"/>
    <property type="match status" value="1"/>
</dbReference>
<evidence type="ECO:0000313" key="5">
    <source>
        <dbReference type="Proteomes" id="UP000244893"/>
    </source>
</evidence>
<name>A0A2V1HUJ4_9MICO</name>
<dbReference type="Proteomes" id="UP000244893">
    <property type="component" value="Unassembled WGS sequence"/>
</dbReference>
<dbReference type="InterPro" id="IPR001647">
    <property type="entry name" value="HTH_TetR"/>
</dbReference>
<dbReference type="PROSITE" id="PS50977">
    <property type="entry name" value="HTH_TETR_2"/>
    <property type="match status" value="1"/>
</dbReference>
<dbReference type="InterPro" id="IPR009057">
    <property type="entry name" value="Homeodomain-like_sf"/>
</dbReference>
<dbReference type="Gene3D" id="1.10.357.10">
    <property type="entry name" value="Tetracycline Repressor, domain 2"/>
    <property type="match status" value="1"/>
</dbReference>
<dbReference type="SUPFAM" id="SSF48498">
    <property type="entry name" value="Tetracyclin repressor-like, C-terminal domain"/>
    <property type="match status" value="1"/>
</dbReference>
<evidence type="ECO:0000313" key="4">
    <source>
        <dbReference type="EMBL" id="PVZ95362.1"/>
    </source>
</evidence>
<dbReference type="InterPro" id="IPR050109">
    <property type="entry name" value="HTH-type_TetR-like_transc_reg"/>
</dbReference>
<feature type="domain" description="HTH tetR-type" evidence="3">
    <location>
        <begin position="14"/>
        <end position="72"/>
    </location>
</feature>
<proteinExistence type="predicted"/>
<dbReference type="Pfam" id="PF00440">
    <property type="entry name" value="TetR_N"/>
    <property type="match status" value="1"/>
</dbReference>
<dbReference type="OrthoDB" id="3869819at2"/>